<dbReference type="EMBL" id="FODV01000003">
    <property type="protein sequence ID" value="SEO59389.1"/>
    <property type="molecule type" value="Genomic_DNA"/>
</dbReference>
<name>A0A1H8QYK0_9EURY</name>
<feature type="domain" description="DUF7130" evidence="1">
    <location>
        <begin position="10"/>
        <end position="97"/>
    </location>
</feature>
<dbReference type="Proteomes" id="UP000199126">
    <property type="component" value="Unassembled WGS sequence"/>
</dbReference>
<dbReference type="Gene3D" id="2.20.28.10">
    <property type="match status" value="1"/>
</dbReference>
<dbReference type="InterPro" id="IPR055554">
    <property type="entry name" value="DUF7130"/>
</dbReference>
<keyword evidence="3" id="KW-1185">Reference proteome</keyword>
<dbReference type="Pfam" id="PF23458">
    <property type="entry name" value="DUF7130"/>
    <property type="match status" value="1"/>
</dbReference>
<sequence>MSQETTKVSIGTTVYTEGGDPIGTIRGLGDDGFFVTTRDGIESLSIEHERSGHEFGEAELVWRCGDCGEMDKLTDNLPKRCPNCDAPRENLFYWTED</sequence>
<dbReference type="SUPFAM" id="SSF57802">
    <property type="entry name" value="Rubredoxin-like"/>
    <property type="match status" value="1"/>
</dbReference>
<evidence type="ECO:0000313" key="3">
    <source>
        <dbReference type="Proteomes" id="UP000199126"/>
    </source>
</evidence>
<reference evidence="3" key="1">
    <citation type="submission" date="2016-10" db="EMBL/GenBank/DDBJ databases">
        <authorList>
            <person name="Varghese N."/>
            <person name="Submissions S."/>
        </authorList>
    </citation>
    <scope>NUCLEOTIDE SEQUENCE [LARGE SCALE GENOMIC DNA]</scope>
    <source>
        <strain evidence="3">CGMCC 1.10121</strain>
    </source>
</reference>
<evidence type="ECO:0000313" key="2">
    <source>
        <dbReference type="EMBL" id="SEO59389.1"/>
    </source>
</evidence>
<organism evidence="2 3">
    <name type="scientific">Halogranum amylolyticum</name>
    <dbReference type="NCBI Taxonomy" id="660520"/>
    <lineage>
        <taxon>Archaea</taxon>
        <taxon>Methanobacteriati</taxon>
        <taxon>Methanobacteriota</taxon>
        <taxon>Stenosarchaea group</taxon>
        <taxon>Halobacteria</taxon>
        <taxon>Halobacteriales</taxon>
        <taxon>Haloferacaceae</taxon>
    </lineage>
</organism>
<gene>
    <name evidence="2" type="ORF">SAMN04487948_103397</name>
</gene>
<proteinExistence type="predicted"/>
<dbReference type="OrthoDB" id="45654at2157"/>
<dbReference type="RefSeq" id="WP_089822734.1">
    <property type="nucleotide sequence ID" value="NZ_FODV01000003.1"/>
</dbReference>
<accession>A0A1H8QYK0</accession>
<evidence type="ECO:0000259" key="1">
    <source>
        <dbReference type="Pfam" id="PF23458"/>
    </source>
</evidence>
<dbReference type="AlphaFoldDB" id="A0A1H8QYK0"/>
<protein>
    <recommendedName>
        <fullName evidence="1">DUF7130 domain-containing protein</fullName>
    </recommendedName>
</protein>